<accession>A0ABV7WJS3</accession>
<evidence type="ECO:0000313" key="3">
    <source>
        <dbReference type="Proteomes" id="UP001595685"/>
    </source>
</evidence>
<organism evidence="2 3">
    <name type="scientific">Aquipuribacter hungaricus</name>
    <dbReference type="NCBI Taxonomy" id="545624"/>
    <lineage>
        <taxon>Bacteria</taxon>
        <taxon>Bacillati</taxon>
        <taxon>Actinomycetota</taxon>
        <taxon>Actinomycetes</taxon>
        <taxon>Micrococcales</taxon>
        <taxon>Intrasporangiaceae</taxon>
        <taxon>Aquipuribacter</taxon>
    </lineage>
</organism>
<dbReference type="PANTHER" id="PTHR15020:SF50">
    <property type="entry name" value="UPF0659 PROTEIN YMR090W"/>
    <property type="match status" value="1"/>
</dbReference>
<dbReference type="EC" id="1.1.1.-" evidence="2"/>
<dbReference type="SUPFAM" id="SSF51735">
    <property type="entry name" value="NAD(P)-binding Rossmann-fold domains"/>
    <property type="match status" value="1"/>
</dbReference>
<gene>
    <name evidence="2" type="ORF">ACFOLH_17425</name>
</gene>
<comment type="caution">
    <text evidence="2">The sequence shown here is derived from an EMBL/GenBank/DDBJ whole genome shotgun (WGS) entry which is preliminary data.</text>
</comment>
<proteinExistence type="predicted"/>
<dbReference type="InterPro" id="IPR036291">
    <property type="entry name" value="NAD(P)-bd_dom_sf"/>
</dbReference>
<reference evidence="3" key="1">
    <citation type="journal article" date="2019" name="Int. J. Syst. Evol. Microbiol.">
        <title>The Global Catalogue of Microorganisms (GCM) 10K type strain sequencing project: providing services to taxonomists for standard genome sequencing and annotation.</title>
        <authorList>
            <consortium name="The Broad Institute Genomics Platform"/>
            <consortium name="The Broad Institute Genome Sequencing Center for Infectious Disease"/>
            <person name="Wu L."/>
            <person name="Ma J."/>
        </authorList>
    </citation>
    <scope>NUCLEOTIDE SEQUENCE [LARGE SCALE GENOMIC DNA]</scope>
    <source>
        <strain evidence="3">NCAIM B.02333</strain>
    </source>
</reference>
<dbReference type="GO" id="GO:0016491">
    <property type="term" value="F:oxidoreductase activity"/>
    <property type="evidence" value="ECO:0007669"/>
    <property type="project" value="UniProtKB-KW"/>
</dbReference>
<evidence type="ECO:0000259" key="1">
    <source>
        <dbReference type="Pfam" id="PF13460"/>
    </source>
</evidence>
<protein>
    <submittedName>
        <fullName evidence="2">NAD(P)-binding oxidoreductase</fullName>
        <ecNumber evidence="2">1.1.1.-</ecNumber>
    </submittedName>
</protein>
<sequence>MKVVIAGGHGAVARLTGRRLVETGHEVLGVVRDPAHVEDLTADGMGAAVLDLEQARTAEMAALLAGAGCVVFAAGAGPGSGAARKDTVDRGAAVLLADAAVLAGVRAYLLVSSAGVESVRDGAEPDGVDETMLAYLRAKLRAEDEVLARADLDVLVLRPGHLTDDPPTGRVRLRADAVEGSVPRADVAEVLAEVVELVEAGTLPRATVLELVGGEEPVVEAVTAGLGRQD</sequence>
<evidence type="ECO:0000313" key="2">
    <source>
        <dbReference type="EMBL" id="MFC3690131.1"/>
    </source>
</evidence>
<dbReference type="EMBL" id="JBHRWW010000017">
    <property type="protein sequence ID" value="MFC3690131.1"/>
    <property type="molecule type" value="Genomic_DNA"/>
</dbReference>
<name>A0ABV7WJS3_9MICO</name>
<keyword evidence="2" id="KW-0560">Oxidoreductase</keyword>
<feature type="domain" description="NAD(P)-binding" evidence="1">
    <location>
        <begin position="7"/>
        <end position="195"/>
    </location>
</feature>
<dbReference type="PANTHER" id="PTHR15020">
    <property type="entry name" value="FLAVIN REDUCTASE-RELATED"/>
    <property type="match status" value="1"/>
</dbReference>
<dbReference type="Gene3D" id="3.40.50.720">
    <property type="entry name" value="NAD(P)-binding Rossmann-like Domain"/>
    <property type="match status" value="1"/>
</dbReference>
<dbReference type="RefSeq" id="WP_340292483.1">
    <property type="nucleotide sequence ID" value="NZ_JBBEOI010000073.1"/>
</dbReference>
<dbReference type="Pfam" id="PF13460">
    <property type="entry name" value="NAD_binding_10"/>
    <property type="match status" value="1"/>
</dbReference>
<dbReference type="InterPro" id="IPR016040">
    <property type="entry name" value="NAD(P)-bd_dom"/>
</dbReference>
<keyword evidence="3" id="KW-1185">Reference proteome</keyword>
<dbReference type="Proteomes" id="UP001595685">
    <property type="component" value="Unassembled WGS sequence"/>
</dbReference>